<evidence type="ECO:0000313" key="8">
    <source>
        <dbReference type="Proteomes" id="UP000813462"/>
    </source>
</evidence>
<evidence type="ECO:0000256" key="4">
    <source>
        <dbReference type="ARBA" id="ARBA00023004"/>
    </source>
</evidence>
<evidence type="ECO:0000256" key="6">
    <source>
        <dbReference type="SAM" id="Phobius"/>
    </source>
</evidence>
<evidence type="ECO:0000313" key="7">
    <source>
        <dbReference type="EMBL" id="KAH7520259.1"/>
    </source>
</evidence>
<dbReference type="Pfam" id="PF00067">
    <property type="entry name" value="p450"/>
    <property type="match status" value="1"/>
</dbReference>
<dbReference type="PANTHER" id="PTHR47947:SF24">
    <property type="entry name" value="ISOFLAVONE 2'-HYDROXYLASE-LIKE"/>
    <property type="match status" value="1"/>
</dbReference>
<dbReference type="EMBL" id="JAEACU010000008">
    <property type="protein sequence ID" value="KAH7520259.1"/>
    <property type="molecule type" value="Genomic_DNA"/>
</dbReference>
<accession>A0A978UZ43</accession>
<keyword evidence="5" id="KW-0503">Monooxygenase</keyword>
<evidence type="ECO:0000256" key="3">
    <source>
        <dbReference type="ARBA" id="ARBA00023002"/>
    </source>
</evidence>
<organism evidence="7 8">
    <name type="scientific">Ziziphus jujuba var. spinosa</name>
    <dbReference type="NCBI Taxonomy" id="714518"/>
    <lineage>
        <taxon>Eukaryota</taxon>
        <taxon>Viridiplantae</taxon>
        <taxon>Streptophyta</taxon>
        <taxon>Embryophyta</taxon>
        <taxon>Tracheophyta</taxon>
        <taxon>Spermatophyta</taxon>
        <taxon>Magnoliopsida</taxon>
        <taxon>eudicotyledons</taxon>
        <taxon>Gunneridae</taxon>
        <taxon>Pentapetalae</taxon>
        <taxon>rosids</taxon>
        <taxon>fabids</taxon>
        <taxon>Rosales</taxon>
        <taxon>Rhamnaceae</taxon>
        <taxon>Paliureae</taxon>
        <taxon>Ziziphus</taxon>
    </lineage>
</organism>
<dbReference type="GO" id="GO:0016705">
    <property type="term" value="F:oxidoreductase activity, acting on paired donors, with incorporation or reduction of molecular oxygen"/>
    <property type="evidence" value="ECO:0007669"/>
    <property type="project" value="InterPro"/>
</dbReference>
<keyword evidence="4" id="KW-0408">Iron</keyword>
<evidence type="ECO:0000256" key="5">
    <source>
        <dbReference type="ARBA" id="ARBA00023033"/>
    </source>
</evidence>
<keyword evidence="6" id="KW-0812">Transmembrane</keyword>
<dbReference type="InterPro" id="IPR001128">
    <property type="entry name" value="Cyt_P450"/>
</dbReference>
<dbReference type="InterPro" id="IPR050651">
    <property type="entry name" value="Plant_Cytochrome_P450_Monoox"/>
</dbReference>
<evidence type="ECO:0000256" key="2">
    <source>
        <dbReference type="ARBA" id="ARBA00022723"/>
    </source>
</evidence>
<dbReference type="AlphaFoldDB" id="A0A978UZ43"/>
<protein>
    <recommendedName>
        <fullName evidence="9">Cytochrome P450 81E8-like</fullName>
    </recommendedName>
</protein>
<dbReference type="GO" id="GO:0004497">
    <property type="term" value="F:monooxygenase activity"/>
    <property type="evidence" value="ECO:0007669"/>
    <property type="project" value="UniProtKB-KW"/>
</dbReference>
<keyword evidence="2" id="KW-0479">Metal-binding</keyword>
<keyword evidence="1" id="KW-0349">Heme</keyword>
<dbReference type="GO" id="GO:0005506">
    <property type="term" value="F:iron ion binding"/>
    <property type="evidence" value="ECO:0007669"/>
    <property type="project" value="InterPro"/>
</dbReference>
<keyword evidence="3" id="KW-0560">Oxidoreductase</keyword>
<dbReference type="Gene3D" id="1.10.630.10">
    <property type="entry name" value="Cytochrome P450"/>
    <property type="match status" value="1"/>
</dbReference>
<name>A0A978UZ43_ZIZJJ</name>
<dbReference type="SUPFAM" id="SSF48264">
    <property type="entry name" value="Cytochrome P450"/>
    <property type="match status" value="1"/>
</dbReference>
<reference evidence="7" key="1">
    <citation type="journal article" date="2021" name="Front. Plant Sci.">
        <title>Chromosome-Scale Genome Assembly for Chinese Sour Jujube and Insights Into Its Genome Evolution and Domestication Signature.</title>
        <authorList>
            <person name="Shen L.-Y."/>
            <person name="Luo H."/>
            <person name="Wang X.-L."/>
            <person name="Wang X.-M."/>
            <person name="Qiu X.-J."/>
            <person name="Liu H."/>
            <person name="Zhou S.-S."/>
            <person name="Jia K.-H."/>
            <person name="Nie S."/>
            <person name="Bao Y.-T."/>
            <person name="Zhang R.-G."/>
            <person name="Yun Q.-Z."/>
            <person name="Chai Y.-H."/>
            <person name="Lu J.-Y."/>
            <person name="Li Y."/>
            <person name="Zhao S.-W."/>
            <person name="Mao J.-F."/>
            <person name="Jia S.-G."/>
            <person name="Mao Y.-M."/>
        </authorList>
    </citation>
    <scope>NUCLEOTIDE SEQUENCE</scope>
    <source>
        <strain evidence="7">AT0</strain>
        <tissue evidence="7">Leaf</tissue>
    </source>
</reference>
<proteinExistence type="predicted"/>
<dbReference type="PRINTS" id="PR00463">
    <property type="entry name" value="EP450I"/>
</dbReference>
<dbReference type="InterPro" id="IPR036396">
    <property type="entry name" value="Cyt_P450_sf"/>
</dbReference>
<keyword evidence="6" id="KW-1133">Transmembrane helix</keyword>
<feature type="transmembrane region" description="Helical" evidence="6">
    <location>
        <begin position="6"/>
        <end position="24"/>
    </location>
</feature>
<dbReference type="GO" id="GO:0020037">
    <property type="term" value="F:heme binding"/>
    <property type="evidence" value="ECO:0007669"/>
    <property type="project" value="InterPro"/>
</dbReference>
<dbReference type="Proteomes" id="UP000813462">
    <property type="component" value="Unassembled WGS sequence"/>
</dbReference>
<sequence>MEGSLFYTCLSLIVFLIAFKFFILQYRSPYKSLPPGPFSLPIIGHLHLLKPPAHRTLQRLSQKYGPIFSLWFGSRRVVIVSSSSAVVECFTKNDIVLADRPPLLMGKHLGYNYTTVVASPYGDHWRNLRRIGSTEIFSSSRLNMFLSVRKDEIVSLLRKLSCNSLQDFAKVEMKSSLTELTFNIIMRMVSGKRYYGDDVTDKEEAHNFTEVIEEVFTCGGATNPGDFLPILNWIGIDGYERRLQKLSKRADSLLQGLIEEHRRNKGSATNNMIDHLLSLHESQPEYYTDQIIKGYILVN</sequence>
<dbReference type="PANTHER" id="PTHR47947">
    <property type="entry name" value="CYTOCHROME P450 82C3-RELATED"/>
    <property type="match status" value="1"/>
</dbReference>
<keyword evidence="6" id="KW-0472">Membrane</keyword>
<comment type="caution">
    <text evidence="7">The sequence shown here is derived from an EMBL/GenBank/DDBJ whole genome shotgun (WGS) entry which is preliminary data.</text>
</comment>
<gene>
    <name evidence="7" type="ORF">FEM48_Zijuj08G0125100</name>
</gene>
<evidence type="ECO:0000256" key="1">
    <source>
        <dbReference type="ARBA" id="ARBA00022617"/>
    </source>
</evidence>
<evidence type="ECO:0008006" key="9">
    <source>
        <dbReference type="Google" id="ProtNLM"/>
    </source>
</evidence>
<dbReference type="InterPro" id="IPR002401">
    <property type="entry name" value="Cyt_P450_E_grp-I"/>
</dbReference>